<dbReference type="GO" id="GO:0003723">
    <property type="term" value="F:RNA binding"/>
    <property type="evidence" value="ECO:0007669"/>
    <property type="project" value="UniProtKB-UniRule"/>
</dbReference>
<dbReference type="Proteomes" id="UP000478417">
    <property type="component" value="Unassembled WGS sequence"/>
</dbReference>
<dbReference type="InterPro" id="IPR050180">
    <property type="entry name" value="RNR_Ribonuclease"/>
</dbReference>
<keyword evidence="9" id="KW-1185">Reference proteome</keyword>
<gene>
    <name evidence="6" type="primary">rnr</name>
    <name evidence="8" type="ORF">G0Q06_01715</name>
</gene>
<keyword evidence="1 6" id="KW-0963">Cytoplasm</keyword>
<dbReference type="PROSITE" id="PS01175">
    <property type="entry name" value="RIBONUCLEASE_II"/>
    <property type="match status" value="1"/>
</dbReference>
<dbReference type="GO" id="GO:0008859">
    <property type="term" value="F:exoribonuclease II activity"/>
    <property type="evidence" value="ECO:0007669"/>
    <property type="project" value="UniProtKB-UniRule"/>
</dbReference>
<evidence type="ECO:0000256" key="1">
    <source>
        <dbReference type="ARBA" id="ARBA00022490"/>
    </source>
</evidence>
<keyword evidence="2 6" id="KW-0540">Nuclease</keyword>
<evidence type="ECO:0000256" key="3">
    <source>
        <dbReference type="ARBA" id="ARBA00022801"/>
    </source>
</evidence>
<sequence length="753" mass="86569">MYLPQLLEILKDPEYIPLSIDRLAAKMEVSEADFTGFKREVSQHLRQGTLVKLKKNRVCLPRDADLITGKIRFRQSGSATLFPDLVEGSETRQPYHINAEDTAVSMHGDRVVCRIHHDRRQFRSRPKNKKVPGANQPETVRVIRILERKNQTLTGTLKRSKMFYYVIPDDPRIIQDILVPDPKKQSHKPKPRVDDKVIVKLAVWEQRHLNPEGTIIKVLGKTHTPGAEYEALLHQYDLNPEFPNAVLKEVENYSEKVQKKDLEDREDLRDQYTLTIDPQDAKDFDDALTFEQVDDDNFEVGVHIADVSHYVRPGTALDREARKRGNSTYLVGTVIPMLPHALSNGLCSLVEDEDRLTKSAFITYNSAGKVIKSRFANTVIRSNKRLTYEQAYAFLFEDNIDKIVARPDPPAHQTGSTGRSLKELKRKELGQIQESIRQLWKLAKTVRQKRMATGSLELDMPETKIYVNKEGYADTIVKVEQDESHQLIEEFMLAANEAVARSLNHRNLPGIHRVHDDPDPDKLDEFGEYLDTFGIKTGDLSNRNNLNRILRKVKNHPQGHTMRISFLRSLKQACYRASADGHFGLAKQHYTHFTSPIRRYSDLVIHRIFSRHLVPGGAKFYKKKYSFSELATIAQHLSLTEQNSTEAERESVKIKLLEFFERELTKTKKSSFEAIIMDVRNHGMFVELTESMAYGLVHISTLRDDLYKIDQTHTALVGRKRRNRYAIGDKIQIEVARVDRFKRQIDFAVAGSS</sequence>
<dbReference type="GO" id="GO:0006402">
    <property type="term" value="P:mRNA catabolic process"/>
    <property type="evidence" value="ECO:0007669"/>
    <property type="project" value="TreeGrafter"/>
</dbReference>
<comment type="caution">
    <text evidence="8">The sequence shown here is derived from an EMBL/GenBank/DDBJ whole genome shotgun (WGS) entry which is preliminary data.</text>
</comment>
<dbReference type="InterPro" id="IPR040476">
    <property type="entry name" value="CSD2"/>
</dbReference>
<dbReference type="InterPro" id="IPR012340">
    <property type="entry name" value="NA-bd_OB-fold"/>
</dbReference>
<dbReference type="InterPro" id="IPR001900">
    <property type="entry name" value="RNase_II/R"/>
</dbReference>
<dbReference type="SMART" id="SM00955">
    <property type="entry name" value="RNB"/>
    <property type="match status" value="1"/>
</dbReference>
<keyword evidence="4 6" id="KW-0269">Exonuclease</keyword>
<dbReference type="SMART" id="SM00316">
    <property type="entry name" value="S1"/>
    <property type="match status" value="1"/>
</dbReference>
<evidence type="ECO:0000256" key="6">
    <source>
        <dbReference type="HAMAP-Rule" id="MF_01895"/>
    </source>
</evidence>
<evidence type="ECO:0000313" key="9">
    <source>
        <dbReference type="Proteomes" id="UP000478417"/>
    </source>
</evidence>
<comment type="similarity">
    <text evidence="6">Belongs to the RNR ribonuclease family. RNase R subfamily.</text>
</comment>
<dbReference type="RefSeq" id="WP_163961839.1">
    <property type="nucleotide sequence ID" value="NZ_JAAGNX010000001.1"/>
</dbReference>
<dbReference type="Pfam" id="PF17876">
    <property type="entry name" value="CSD2"/>
    <property type="match status" value="1"/>
</dbReference>
<dbReference type="Gene3D" id="2.40.50.140">
    <property type="entry name" value="Nucleic acid-binding proteins"/>
    <property type="match status" value="1"/>
</dbReference>
<dbReference type="PANTHER" id="PTHR23355">
    <property type="entry name" value="RIBONUCLEASE"/>
    <property type="match status" value="1"/>
</dbReference>
<dbReference type="InterPro" id="IPR022966">
    <property type="entry name" value="RNase_II/R_CS"/>
</dbReference>
<dbReference type="PANTHER" id="PTHR23355:SF9">
    <property type="entry name" value="DIS3-LIKE EXONUCLEASE 2"/>
    <property type="match status" value="1"/>
</dbReference>
<accession>A0A6B2LXA2</accession>
<comment type="function">
    <text evidence="6">3'-5' exoribonuclease that releases 5'-nucleoside monophosphates and is involved in maturation of structured RNAs.</text>
</comment>
<organism evidence="8 9">
    <name type="scientific">Oceanipulchritudo coccoides</name>
    <dbReference type="NCBI Taxonomy" id="2706888"/>
    <lineage>
        <taxon>Bacteria</taxon>
        <taxon>Pseudomonadati</taxon>
        <taxon>Verrucomicrobiota</taxon>
        <taxon>Opitutia</taxon>
        <taxon>Puniceicoccales</taxon>
        <taxon>Oceanipulchritudinaceae</taxon>
        <taxon>Oceanipulchritudo</taxon>
    </lineage>
</organism>
<keyword evidence="5 6" id="KW-0694">RNA-binding</keyword>
<evidence type="ECO:0000259" key="7">
    <source>
        <dbReference type="PROSITE" id="PS50126"/>
    </source>
</evidence>
<comment type="catalytic activity">
    <reaction evidence="6">
        <text>Exonucleolytic cleavage in the 3'- to 5'-direction to yield nucleoside 5'-phosphates.</text>
        <dbReference type="EC" id="3.1.13.1"/>
    </reaction>
</comment>
<reference evidence="8 9" key="1">
    <citation type="submission" date="2020-02" db="EMBL/GenBank/DDBJ databases">
        <title>Albibacoteraceae fam. nov., the first described family within the subdivision 4 Verrucomicrobia.</title>
        <authorList>
            <person name="Xi F."/>
        </authorList>
    </citation>
    <scope>NUCLEOTIDE SEQUENCE [LARGE SCALE GENOMIC DNA]</scope>
    <source>
        <strain evidence="8 9">CK1056</strain>
    </source>
</reference>
<dbReference type="InterPro" id="IPR003029">
    <property type="entry name" value="S1_domain"/>
</dbReference>
<dbReference type="CDD" id="cd04471">
    <property type="entry name" value="S1_RNase_R"/>
    <property type="match status" value="1"/>
</dbReference>
<dbReference type="InterPro" id="IPR011805">
    <property type="entry name" value="RNase_R"/>
</dbReference>
<dbReference type="Pfam" id="PF00575">
    <property type="entry name" value="S1"/>
    <property type="match status" value="1"/>
</dbReference>
<keyword evidence="3 6" id="KW-0378">Hydrolase</keyword>
<evidence type="ECO:0000256" key="4">
    <source>
        <dbReference type="ARBA" id="ARBA00022839"/>
    </source>
</evidence>
<dbReference type="Pfam" id="PF00773">
    <property type="entry name" value="RNB"/>
    <property type="match status" value="1"/>
</dbReference>
<dbReference type="GO" id="GO:0005829">
    <property type="term" value="C:cytosol"/>
    <property type="evidence" value="ECO:0007669"/>
    <property type="project" value="TreeGrafter"/>
</dbReference>
<evidence type="ECO:0000256" key="5">
    <source>
        <dbReference type="ARBA" id="ARBA00022884"/>
    </source>
</evidence>
<evidence type="ECO:0000313" key="8">
    <source>
        <dbReference type="EMBL" id="NDV61161.1"/>
    </source>
</evidence>
<name>A0A6B2LXA2_9BACT</name>
<dbReference type="AlphaFoldDB" id="A0A6B2LXA2"/>
<dbReference type="HAMAP" id="MF_01895">
    <property type="entry name" value="RNase_R"/>
    <property type="match status" value="1"/>
</dbReference>
<comment type="subcellular location">
    <subcellularLocation>
        <location evidence="6">Cytoplasm</location>
    </subcellularLocation>
</comment>
<protein>
    <recommendedName>
        <fullName evidence="6">Ribonuclease R</fullName>
        <shortName evidence="6">RNase R</shortName>
        <ecNumber evidence="6">3.1.13.1</ecNumber>
    </recommendedName>
</protein>
<dbReference type="EMBL" id="JAAGNX010000001">
    <property type="protein sequence ID" value="NDV61161.1"/>
    <property type="molecule type" value="Genomic_DNA"/>
</dbReference>
<feature type="domain" description="S1 motif" evidence="7">
    <location>
        <begin position="669"/>
        <end position="750"/>
    </location>
</feature>
<evidence type="ECO:0000256" key="2">
    <source>
        <dbReference type="ARBA" id="ARBA00022722"/>
    </source>
</evidence>
<dbReference type="EC" id="3.1.13.1" evidence="6"/>
<proteinExistence type="inferred from homology"/>
<dbReference type="PROSITE" id="PS50126">
    <property type="entry name" value="S1"/>
    <property type="match status" value="1"/>
</dbReference>
<dbReference type="SUPFAM" id="SSF50249">
    <property type="entry name" value="Nucleic acid-binding proteins"/>
    <property type="match status" value="2"/>
</dbReference>